<keyword evidence="6 11" id="KW-0479">Metal-binding</keyword>
<dbReference type="SUPFAM" id="SSF48264">
    <property type="entry name" value="Cytochrome P450"/>
    <property type="match status" value="1"/>
</dbReference>
<evidence type="ECO:0000256" key="7">
    <source>
        <dbReference type="ARBA" id="ARBA00022989"/>
    </source>
</evidence>
<reference evidence="13" key="1">
    <citation type="submission" date="2020-01" db="EMBL/GenBank/DDBJ databases">
        <title>Genome Sequencing of Three Apophysomyces-Like Fungal Strains Confirms a Novel Fungal Genus in the Mucoromycota with divergent Burkholderia-like Endosymbiotic Bacteria.</title>
        <authorList>
            <person name="Stajich J.E."/>
            <person name="Macias A.M."/>
            <person name="Carter-House D."/>
            <person name="Lovett B."/>
            <person name="Kasson L.R."/>
            <person name="Berry K."/>
            <person name="Grigoriev I."/>
            <person name="Chang Y."/>
            <person name="Spatafora J."/>
            <person name="Kasson M.T."/>
        </authorList>
    </citation>
    <scope>NUCLEOTIDE SEQUENCE</scope>
    <source>
        <strain evidence="13">NRRL A-21654</strain>
    </source>
</reference>
<comment type="cofactor">
    <cofactor evidence="1 11">
        <name>heme</name>
        <dbReference type="ChEBI" id="CHEBI:30413"/>
    </cofactor>
</comment>
<sequence length="495" mass="56309">MSFWFIDHIFHRLSSGETWILGILIFWAVYNLIEYTGSNKQKLNLPPKAAYSLPLFGHTLYVVFNSSWFLDWCTKTYGEVFDLDLIGTTVTVAAGRCAEDVLKADPSDLSIVEGAITDILHLDYVIDRKMYDIGFEGNPSIARKTISNAKIAEYTERITCSIHRGIEDLLIDTDAIVLKDPNHFLRELVAYVGVSFVIGHEVETNAEVIASFRKFTDDLMDNIPIFLIMPRFFHRLISSFLQAPSHHCQVMRHHVLPVIRFRRQQMAEAAARGVPHGLEPNFMQGQIEYTKPDGTQYNDEEIIQGVLFMAFASVHTTSLHMGFALYWLLARPDLRQELEKEIEEVLGAGPITDKGLKKMVLLNNFVHESLRHGVDKLANGKKALKDYTFTNGYQIPKGRTVEVASRQLNMGSNVNPSTPKAMDLQFTSKRQPTTPSRNFVTFGMGKHVCPGRFVAVLEIKLFIITLLQYYDVSTLDKKIPQPKEEMTRVSHHFHN</sequence>
<evidence type="ECO:0000256" key="3">
    <source>
        <dbReference type="ARBA" id="ARBA00010617"/>
    </source>
</evidence>
<dbReference type="PANTHER" id="PTHR46206">
    <property type="entry name" value="CYTOCHROME P450"/>
    <property type="match status" value="1"/>
</dbReference>
<evidence type="ECO:0000256" key="11">
    <source>
        <dbReference type="PIRSR" id="PIRSR602401-1"/>
    </source>
</evidence>
<accession>A0A8H7BGN2</accession>
<dbReference type="GO" id="GO:0004497">
    <property type="term" value="F:monooxygenase activity"/>
    <property type="evidence" value="ECO:0007669"/>
    <property type="project" value="UniProtKB-KW"/>
</dbReference>
<dbReference type="AlphaFoldDB" id="A0A8H7BGN2"/>
<keyword evidence="7" id="KW-1133">Transmembrane helix</keyword>
<dbReference type="Pfam" id="PF00067">
    <property type="entry name" value="p450"/>
    <property type="match status" value="1"/>
</dbReference>
<name>A0A8H7BGN2_9FUNG</name>
<dbReference type="EMBL" id="JABAYA010000263">
    <property type="protein sequence ID" value="KAF7721458.1"/>
    <property type="molecule type" value="Genomic_DNA"/>
</dbReference>
<dbReference type="PRINTS" id="PR00463">
    <property type="entry name" value="EP450I"/>
</dbReference>
<evidence type="ECO:0000256" key="6">
    <source>
        <dbReference type="ARBA" id="ARBA00022723"/>
    </source>
</evidence>
<dbReference type="GO" id="GO:0016705">
    <property type="term" value="F:oxidoreductase activity, acting on paired donors, with incorporation or reduction of molecular oxygen"/>
    <property type="evidence" value="ECO:0007669"/>
    <property type="project" value="InterPro"/>
</dbReference>
<comment type="caution">
    <text evidence="13">The sequence shown here is derived from an EMBL/GenBank/DDBJ whole genome shotgun (WGS) entry which is preliminary data.</text>
</comment>
<evidence type="ECO:0000256" key="1">
    <source>
        <dbReference type="ARBA" id="ARBA00001971"/>
    </source>
</evidence>
<dbReference type="InterPro" id="IPR017972">
    <property type="entry name" value="Cyt_P450_CS"/>
</dbReference>
<dbReference type="InterPro" id="IPR036396">
    <property type="entry name" value="Cyt_P450_sf"/>
</dbReference>
<feature type="binding site" description="axial binding residue" evidence="11">
    <location>
        <position position="449"/>
    </location>
    <ligand>
        <name>heme</name>
        <dbReference type="ChEBI" id="CHEBI:30413"/>
    </ligand>
    <ligandPart>
        <name>Fe</name>
        <dbReference type="ChEBI" id="CHEBI:18248"/>
    </ligandPart>
</feature>
<dbReference type="GO" id="GO:0016020">
    <property type="term" value="C:membrane"/>
    <property type="evidence" value="ECO:0007669"/>
    <property type="project" value="UniProtKB-SubCell"/>
</dbReference>
<comment type="subcellular location">
    <subcellularLocation>
        <location evidence="2">Membrane</location>
    </subcellularLocation>
</comment>
<keyword evidence="12" id="KW-0560">Oxidoreductase</keyword>
<evidence type="ECO:0000256" key="5">
    <source>
        <dbReference type="ARBA" id="ARBA00022692"/>
    </source>
</evidence>
<dbReference type="Proteomes" id="UP000605846">
    <property type="component" value="Unassembled WGS sequence"/>
</dbReference>
<proteinExistence type="inferred from homology"/>
<gene>
    <name evidence="13" type="ORF">EC973_004660</name>
</gene>
<keyword evidence="14" id="KW-1185">Reference proteome</keyword>
<keyword evidence="8 11" id="KW-0408">Iron</keyword>
<dbReference type="GO" id="GO:0020037">
    <property type="term" value="F:heme binding"/>
    <property type="evidence" value="ECO:0007669"/>
    <property type="project" value="InterPro"/>
</dbReference>
<comment type="similarity">
    <text evidence="3 12">Belongs to the cytochrome P450 family.</text>
</comment>
<evidence type="ECO:0000313" key="13">
    <source>
        <dbReference type="EMBL" id="KAF7721458.1"/>
    </source>
</evidence>
<keyword evidence="4 11" id="KW-0349">Heme</keyword>
<dbReference type="PROSITE" id="PS00086">
    <property type="entry name" value="CYTOCHROME_P450"/>
    <property type="match status" value="1"/>
</dbReference>
<evidence type="ECO:0000256" key="10">
    <source>
        <dbReference type="ARBA" id="ARBA00023136"/>
    </source>
</evidence>
<dbReference type="GO" id="GO:0005506">
    <property type="term" value="F:iron ion binding"/>
    <property type="evidence" value="ECO:0007669"/>
    <property type="project" value="InterPro"/>
</dbReference>
<keyword evidence="10" id="KW-0472">Membrane</keyword>
<dbReference type="InterPro" id="IPR002401">
    <property type="entry name" value="Cyt_P450_E_grp-I"/>
</dbReference>
<evidence type="ECO:0000256" key="4">
    <source>
        <dbReference type="ARBA" id="ARBA00022617"/>
    </source>
</evidence>
<evidence type="ECO:0000256" key="12">
    <source>
        <dbReference type="RuleBase" id="RU000461"/>
    </source>
</evidence>
<keyword evidence="5" id="KW-0812">Transmembrane</keyword>
<dbReference type="InterPro" id="IPR001128">
    <property type="entry name" value="Cyt_P450"/>
</dbReference>
<organism evidence="13 14">
    <name type="scientific">Apophysomyces ossiformis</name>
    <dbReference type="NCBI Taxonomy" id="679940"/>
    <lineage>
        <taxon>Eukaryota</taxon>
        <taxon>Fungi</taxon>
        <taxon>Fungi incertae sedis</taxon>
        <taxon>Mucoromycota</taxon>
        <taxon>Mucoromycotina</taxon>
        <taxon>Mucoromycetes</taxon>
        <taxon>Mucorales</taxon>
        <taxon>Mucorineae</taxon>
        <taxon>Mucoraceae</taxon>
        <taxon>Apophysomyces</taxon>
    </lineage>
</organism>
<evidence type="ECO:0008006" key="15">
    <source>
        <dbReference type="Google" id="ProtNLM"/>
    </source>
</evidence>
<dbReference type="OrthoDB" id="1844152at2759"/>
<keyword evidence="9 12" id="KW-0503">Monooxygenase</keyword>
<evidence type="ECO:0000313" key="14">
    <source>
        <dbReference type="Proteomes" id="UP000605846"/>
    </source>
</evidence>
<dbReference type="PANTHER" id="PTHR46206:SF5">
    <property type="entry name" value="P450, PUTATIVE (EUROFUNG)-RELATED"/>
    <property type="match status" value="1"/>
</dbReference>
<protein>
    <recommendedName>
        <fullName evidence="15">Cytochrome P450</fullName>
    </recommendedName>
</protein>
<evidence type="ECO:0000256" key="2">
    <source>
        <dbReference type="ARBA" id="ARBA00004370"/>
    </source>
</evidence>
<evidence type="ECO:0000256" key="9">
    <source>
        <dbReference type="ARBA" id="ARBA00023033"/>
    </source>
</evidence>
<evidence type="ECO:0000256" key="8">
    <source>
        <dbReference type="ARBA" id="ARBA00023004"/>
    </source>
</evidence>
<dbReference type="Gene3D" id="1.10.630.10">
    <property type="entry name" value="Cytochrome P450"/>
    <property type="match status" value="1"/>
</dbReference>